<protein>
    <submittedName>
        <fullName evidence="2">Uncharacterized protein</fullName>
    </submittedName>
</protein>
<accession>A0ABU9N5Q1</accession>
<reference evidence="2 3" key="1">
    <citation type="submission" date="2024-03" db="EMBL/GenBank/DDBJ databases">
        <title>Two novel species of the genus Flavobacterium exhibiting potentially degradation of complex polysaccharides.</title>
        <authorList>
            <person name="Lian X."/>
        </authorList>
    </citation>
    <scope>NUCLEOTIDE SEQUENCE [LARGE SCALE GENOMIC DNA]</scope>
    <source>
        <strain evidence="3">j3</strain>
    </source>
</reference>
<evidence type="ECO:0000256" key="1">
    <source>
        <dbReference type="SAM" id="MobiDB-lite"/>
    </source>
</evidence>
<dbReference type="Proteomes" id="UP001460072">
    <property type="component" value="Unassembled WGS sequence"/>
</dbReference>
<dbReference type="RefSeq" id="WP_342695961.1">
    <property type="nucleotide sequence ID" value="NZ_JBCGDO010000010.1"/>
</dbReference>
<keyword evidence="3" id="KW-1185">Reference proteome</keyword>
<comment type="caution">
    <text evidence="2">The sequence shown here is derived from an EMBL/GenBank/DDBJ whole genome shotgun (WGS) entry which is preliminary data.</text>
</comment>
<sequence length="178" mass="18558">MRLNLIYRSVIALALLSTSCKKEEETVSETESAAPKEIIMPRVQAIPTQSGVQQPTSQTVVPTQNQIAPQNIQTMTPNQAVTKPGMNPPHGQAGHRCDIAVGAPLNSPVRKPTTPPTNAQPTITSSTITPAQTTPAASAPAILNPNQTTTTTAPGMNPPHGQEGHDCAVAVGAPLPKK</sequence>
<feature type="region of interest" description="Disordered" evidence="1">
    <location>
        <begin position="109"/>
        <end position="178"/>
    </location>
</feature>
<feature type="compositionally biased region" description="Low complexity" evidence="1">
    <location>
        <begin position="119"/>
        <end position="142"/>
    </location>
</feature>
<organism evidence="2 3">
    <name type="scientific">Flavobacterium aureirubrum</name>
    <dbReference type="NCBI Taxonomy" id="3133147"/>
    <lineage>
        <taxon>Bacteria</taxon>
        <taxon>Pseudomonadati</taxon>
        <taxon>Bacteroidota</taxon>
        <taxon>Flavobacteriia</taxon>
        <taxon>Flavobacteriales</taxon>
        <taxon>Flavobacteriaceae</taxon>
        <taxon>Flavobacterium</taxon>
    </lineage>
</organism>
<name>A0ABU9N5Q1_9FLAO</name>
<dbReference type="PROSITE" id="PS51257">
    <property type="entry name" value="PROKAR_LIPOPROTEIN"/>
    <property type="match status" value="1"/>
</dbReference>
<gene>
    <name evidence="2" type="ORF">WFZ85_09005</name>
</gene>
<evidence type="ECO:0000313" key="3">
    <source>
        <dbReference type="Proteomes" id="UP001460072"/>
    </source>
</evidence>
<proteinExistence type="predicted"/>
<evidence type="ECO:0000313" key="2">
    <source>
        <dbReference type="EMBL" id="MEM0542756.1"/>
    </source>
</evidence>
<feature type="compositionally biased region" description="Polar residues" evidence="1">
    <location>
        <begin position="144"/>
        <end position="154"/>
    </location>
</feature>
<dbReference type="EMBL" id="JBCGDO010000010">
    <property type="protein sequence ID" value="MEM0542756.1"/>
    <property type="molecule type" value="Genomic_DNA"/>
</dbReference>